<dbReference type="Gene3D" id="1.10.110.10">
    <property type="entry name" value="Plant lipid-transfer and hydrophobic proteins"/>
    <property type="match status" value="1"/>
</dbReference>
<dbReference type="Pfam" id="PF14368">
    <property type="entry name" value="LTP_2"/>
    <property type="match status" value="1"/>
</dbReference>
<sequence length="160" mass="17524">MMRISFGLFLTIAFTTLVATATAQHSPAAIGTMASCDSDLFSLIPRCILHVMQPENPKEIPSQACCDTYQKVDVPCLCSKVDKGIEEIISMPKVVYVADYCKRPLTPGTKCGSEWSCATPFLQKSNDWVMDDVLRVEGELLHPGLSLRSVVLHLKMCGLG</sequence>
<evidence type="ECO:0000256" key="1">
    <source>
        <dbReference type="SAM" id="SignalP"/>
    </source>
</evidence>
<dbReference type="InterPro" id="IPR016140">
    <property type="entry name" value="Bifunc_inhib/LTP/seed_store"/>
</dbReference>
<proteinExistence type="predicted"/>
<feature type="chain" id="PRO_5032853707" description="Bifunctional inhibitor/plant lipid transfer protein/seed storage helical domain-containing protein" evidence="1">
    <location>
        <begin position="24"/>
        <end position="160"/>
    </location>
</feature>
<dbReference type="Proteomes" id="UP000636709">
    <property type="component" value="Unassembled WGS sequence"/>
</dbReference>
<evidence type="ECO:0000313" key="4">
    <source>
        <dbReference type="Proteomes" id="UP000636709"/>
    </source>
</evidence>
<evidence type="ECO:0000259" key="2">
    <source>
        <dbReference type="Pfam" id="PF14368"/>
    </source>
</evidence>
<gene>
    <name evidence="3" type="ORF">HU200_025833</name>
</gene>
<dbReference type="EMBL" id="JACEFO010001719">
    <property type="protein sequence ID" value="KAF8716748.1"/>
    <property type="molecule type" value="Genomic_DNA"/>
</dbReference>
<accession>A0A835BVN0</accession>
<organism evidence="3 4">
    <name type="scientific">Digitaria exilis</name>
    <dbReference type="NCBI Taxonomy" id="1010633"/>
    <lineage>
        <taxon>Eukaryota</taxon>
        <taxon>Viridiplantae</taxon>
        <taxon>Streptophyta</taxon>
        <taxon>Embryophyta</taxon>
        <taxon>Tracheophyta</taxon>
        <taxon>Spermatophyta</taxon>
        <taxon>Magnoliopsida</taxon>
        <taxon>Liliopsida</taxon>
        <taxon>Poales</taxon>
        <taxon>Poaceae</taxon>
        <taxon>PACMAD clade</taxon>
        <taxon>Panicoideae</taxon>
        <taxon>Panicodae</taxon>
        <taxon>Paniceae</taxon>
        <taxon>Anthephorinae</taxon>
        <taxon>Digitaria</taxon>
    </lineage>
</organism>
<dbReference type="InterPro" id="IPR044741">
    <property type="entry name" value="NsLTP-like"/>
</dbReference>
<dbReference type="AlphaFoldDB" id="A0A835BVN0"/>
<dbReference type="OrthoDB" id="687671at2759"/>
<keyword evidence="1" id="KW-0732">Signal</keyword>
<feature type="domain" description="Bifunctional inhibitor/plant lipid transfer protein/seed storage helical" evidence="2">
    <location>
        <begin position="18"/>
        <end position="111"/>
    </location>
</feature>
<dbReference type="CDD" id="cd04660">
    <property type="entry name" value="nsLTP_like"/>
    <property type="match status" value="1"/>
</dbReference>
<keyword evidence="4" id="KW-1185">Reference proteome</keyword>
<dbReference type="InterPro" id="IPR036312">
    <property type="entry name" value="Bifun_inhib/LTP/seed_sf"/>
</dbReference>
<feature type="signal peptide" evidence="1">
    <location>
        <begin position="1"/>
        <end position="23"/>
    </location>
</feature>
<name>A0A835BVN0_9POAL</name>
<protein>
    <recommendedName>
        <fullName evidence="2">Bifunctional inhibitor/plant lipid transfer protein/seed storage helical domain-containing protein</fullName>
    </recommendedName>
</protein>
<dbReference type="PANTHER" id="PTHR33286">
    <property type="entry name" value="BIFUNCTIONAL INHIBITOR/LIPID-TRANSFER PROTEIN/SEED STORAGE 2S ALBUMIN SUPERFAMILY PROTEIN"/>
    <property type="match status" value="1"/>
</dbReference>
<comment type="caution">
    <text evidence="3">The sequence shown here is derived from an EMBL/GenBank/DDBJ whole genome shotgun (WGS) entry which is preliminary data.</text>
</comment>
<dbReference type="SUPFAM" id="SSF47699">
    <property type="entry name" value="Bifunctional inhibitor/lipid-transfer protein/seed storage 2S albumin"/>
    <property type="match status" value="1"/>
</dbReference>
<dbReference type="PANTHER" id="PTHR33286:SF1">
    <property type="entry name" value="OS01G0800600 PROTEIN"/>
    <property type="match status" value="1"/>
</dbReference>
<evidence type="ECO:0000313" key="3">
    <source>
        <dbReference type="EMBL" id="KAF8716748.1"/>
    </source>
</evidence>
<reference evidence="3" key="1">
    <citation type="submission" date="2020-07" db="EMBL/GenBank/DDBJ databases">
        <title>Genome sequence and genetic diversity analysis of an under-domesticated orphan crop, white fonio (Digitaria exilis).</title>
        <authorList>
            <person name="Bennetzen J.L."/>
            <person name="Chen S."/>
            <person name="Ma X."/>
            <person name="Wang X."/>
            <person name="Yssel A.E.J."/>
            <person name="Chaluvadi S.R."/>
            <person name="Johnson M."/>
            <person name="Gangashetty P."/>
            <person name="Hamidou F."/>
            <person name="Sanogo M.D."/>
            <person name="Zwaenepoel A."/>
            <person name="Wallace J."/>
            <person name="Van De Peer Y."/>
            <person name="Van Deynze A."/>
        </authorList>
    </citation>
    <scope>NUCLEOTIDE SEQUENCE</scope>
    <source>
        <tissue evidence="3">Leaves</tissue>
    </source>
</reference>